<accession>A0A3N1CRR1</accession>
<keyword evidence="2" id="KW-0472">Membrane</keyword>
<feature type="transmembrane region" description="Helical" evidence="2">
    <location>
        <begin position="30"/>
        <end position="51"/>
    </location>
</feature>
<name>A0A3N1CRR1_9ACTN</name>
<feature type="region of interest" description="Disordered" evidence="1">
    <location>
        <begin position="1"/>
        <end position="20"/>
    </location>
</feature>
<organism evidence="3 4">
    <name type="scientific">Actinocorallia herbida</name>
    <dbReference type="NCBI Taxonomy" id="58109"/>
    <lineage>
        <taxon>Bacteria</taxon>
        <taxon>Bacillati</taxon>
        <taxon>Actinomycetota</taxon>
        <taxon>Actinomycetes</taxon>
        <taxon>Streptosporangiales</taxon>
        <taxon>Thermomonosporaceae</taxon>
        <taxon>Actinocorallia</taxon>
    </lineage>
</organism>
<evidence type="ECO:0000313" key="4">
    <source>
        <dbReference type="Proteomes" id="UP000272400"/>
    </source>
</evidence>
<dbReference type="AlphaFoldDB" id="A0A3N1CRR1"/>
<sequence>MGGTSARTKPAEDEIWPEAGGNAGRGRTKILVVIGVVVVLIVAAVAAWLLLPSGGEEDKADAGGASSYVPDVYVPQSPGQSAGKVTARKTDTRPFTEGEVFDEMKQTTYRNYTFQLKDSDVTDDCASAVWGKLLTETLARGECTQIARGAYLSKDGTGAGMFVAINLVDQRAAQQVLNALDPELKGGFVRTLAVDGASADFGSGFTAAYSQAIGHYVIMSWVGRADGGTPDAMNELIDTSLAVQKPEEFAWGRIVLLDPR</sequence>
<dbReference type="OrthoDB" id="3421991at2"/>
<comment type="caution">
    <text evidence="3">The sequence shown here is derived from an EMBL/GenBank/DDBJ whole genome shotgun (WGS) entry which is preliminary data.</text>
</comment>
<keyword evidence="2" id="KW-1133">Transmembrane helix</keyword>
<evidence type="ECO:0000313" key="3">
    <source>
        <dbReference type="EMBL" id="ROO84012.1"/>
    </source>
</evidence>
<reference evidence="3 4" key="1">
    <citation type="submission" date="2018-11" db="EMBL/GenBank/DDBJ databases">
        <title>Sequencing the genomes of 1000 actinobacteria strains.</title>
        <authorList>
            <person name="Klenk H.-P."/>
        </authorList>
    </citation>
    <scope>NUCLEOTIDE SEQUENCE [LARGE SCALE GENOMIC DNA]</scope>
    <source>
        <strain evidence="3 4">DSM 44254</strain>
    </source>
</reference>
<dbReference type="RefSeq" id="WP_123663595.1">
    <property type="nucleotide sequence ID" value="NZ_RJKE01000001.1"/>
</dbReference>
<dbReference type="EMBL" id="RJKE01000001">
    <property type="protein sequence ID" value="ROO84012.1"/>
    <property type="molecule type" value="Genomic_DNA"/>
</dbReference>
<keyword evidence="4" id="KW-1185">Reference proteome</keyword>
<dbReference type="Proteomes" id="UP000272400">
    <property type="component" value="Unassembled WGS sequence"/>
</dbReference>
<protein>
    <submittedName>
        <fullName evidence="3">Uncharacterized protein</fullName>
    </submittedName>
</protein>
<evidence type="ECO:0000256" key="1">
    <source>
        <dbReference type="SAM" id="MobiDB-lite"/>
    </source>
</evidence>
<gene>
    <name evidence="3" type="ORF">EDD29_1523</name>
</gene>
<evidence type="ECO:0000256" key="2">
    <source>
        <dbReference type="SAM" id="Phobius"/>
    </source>
</evidence>
<proteinExistence type="predicted"/>
<keyword evidence="2" id="KW-0812">Transmembrane</keyword>